<proteinExistence type="predicted"/>
<keyword evidence="2" id="KW-1185">Reference proteome</keyword>
<dbReference type="Proteomes" id="UP000019443">
    <property type="component" value="Plasmid pLPU83c"/>
</dbReference>
<name>W6RLU0_9HYPH</name>
<dbReference type="AlphaFoldDB" id="W6RLU0"/>
<geneLocation type="plasmid" evidence="1 2">
    <name>pLPU83c</name>
</geneLocation>
<accession>W6RLU0</accession>
<dbReference type="PATRIC" id="fig|348824.6.peg.5396"/>
<protein>
    <submittedName>
        <fullName evidence="1">Uncharacterized protein</fullName>
    </submittedName>
</protein>
<organism evidence="1 2">
    <name type="scientific">Rhizobium favelukesii</name>
    <dbReference type="NCBI Taxonomy" id="348824"/>
    <lineage>
        <taxon>Bacteria</taxon>
        <taxon>Pseudomonadati</taxon>
        <taxon>Pseudomonadota</taxon>
        <taxon>Alphaproteobacteria</taxon>
        <taxon>Hyphomicrobiales</taxon>
        <taxon>Rhizobiaceae</taxon>
        <taxon>Rhizobium/Agrobacterium group</taxon>
        <taxon>Rhizobium</taxon>
    </lineage>
</organism>
<reference evidence="1" key="1">
    <citation type="submission" date="2013-11" db="EMBL/GenBank/DDBJ databases">
        <title>Draft genome sequence of the broad-host-range Rhizobium sp. LPU83 strain, a member of the low-genetic diversity Oregon-like Rhizobium sp. group.</title>
        <authorList>
            <person name="Wibberg D."/>
            <person name="Puehler A."/>
            <person name="Schlueter A."/>
        </authorList>
    </citation>
    <scope>NUCLEOTIDE SEQUENCE [LARGE SCALE GENOMIC DNA]</scope>
    <source>
        <strain evidence="1">LPU83</strain>
        <plasmid evidence="1">pLPU83c</plasmid>
    </source>
</reference>
<sequence>MKGMTTEATCVEKPFTIIPLVVTEVQDVIAAEV</sequence>
<evidence type="ECO:0000313" key="2">
    <source>
        <dbReference type="Proteomes" id="UP000019443"/>
    </source>
</evidence>
<evidence type="ECO:0000313" key="1">
    <source>
        <dbReference type="EMBL" id="CDM61200.1"/>
    </source>
</evidence>
<dbReference type="EMBL" id="HG916854">
    <property type="protein sequence ID" value="CDM61200.1"/>
    <property type="molecule type" value="Genomic_DNA"/>
</dbReference>
<dbReference type="KEGG" id="rhl:LPU83_pLPU83c_0638"/>
<gene>
    <name evidence="1" type="ORF">LPU83_pLPU83c_0638</name>
</gene>
<keyword evidence="1" id="KW-0614">Plasmid</keyword>
<dbReference type="HOGENOM" id="CLU_3383501_0_0_5"/>